<organism evidence="1 2">
    <name type="scientific">Streptomyces aurantiogriseus</name>
    <dbReference type="NCBI Taxonomy" id="66870"/>
    <lineage>
        <taxon>Bacteria</taxon>
        <taxon>Bacillati</taxon>
        <taxon>Actinomycetota</taxon>
        <taxon>Actinomycetes</taxon>
        <taxon>Kitasatosporales</taxon>
        <taxon>Streptomycetaceae</taxon>
        <taxon>Streptomyces</taxon>
    </lineage>
</organism>
<evidence type="ECO:0000313" key="2">
    <source>
        <dbReference type="Proteomes" id="UP000658320"/>
    </source>
</evidence>
<dbReference type="Proteomes" id="UP000658320">
    <property type="component" value="Unassembled WGS sequence"/>
</dbReference>
<reference evidence="1" key="2">
    <citation type="submission" date="2020-09" db="EMBL/GenBank/DDBJ databases">
        <authorList>
            <person name="Sun Q."/>
            <person name="Ohkuma M."/>
        </authorList>
    </citation>
    <scope>NUCLEOTIDE SEQUENCE</scope>
    <source>
        <strain evidence="1">JCM 4346</strain>
    </source>
</reference>
<sequence length="79" mass="8143">MTPPYQVHAIDALFMGNSHNTVVACGPGALGTAGLQEAGAAVHRGSAPGHTPTALAFESEVRPHCDRVVRVRAPADCPE</sequence>
<accession>A0A918FKL6</accession>
<proteinExistence type="predicted"/>
<protein>
    <submittedName>
        <fullName evidence="1">Uncharacterized protein</fullName>
    </submittedName>
</protein>
<evidence type="ECO:0000313" key="1">
    <source>
        <dbReference type="EMBL" id="GGR47776.1"/>
    </source>
</evidence>
<gene>
    <name evidence="1" type="ORF">GCM10010251_76040</name>
</gene>
<comment type="caution">
    <text evidence="1">The sequence shown here is derived from an EMBL/GenBank/DDBJ whole genome shotgun (WGS) entry which is preliminary data.</text>
</comment>
<dbReference type="EMBL" id="BMSX01000023">
    <property type="protein sequence ID" value="GGR47776.1"/>
    <property type="molecule type" value="Genomic_DNA"/>
</dbReference>
<keyword evidence="2" id="KW-1185">Reference proteome</keyword>
<name>A0A918FKL6_9ACTN</name>
<reference evidence="1" key="1">
    <citation type="journal article" date="2014" name="Int. J. Syst. Evol. Microbiol.">
        <title>Complete genome sequence of Corynebacterium casei LMG S-19264T (=DSM 44701T), isolated from a smear-ripened cheese.</title>
        <authorList>
            <consortium name="US DOE Joint Genome Institute (JGI-PGF)"/>
            <person name="Walter F."/>
            <person name="Albersmeier A."/>
            <person name="Kalinowski J."/>
            <person name="Ruckert C."/>
        </authorList>
    </citation>
    <scope>NUCLEOTIDE SEQUENCE</scope>
    <source>
        <strain evidence="1">JCM 4346</strain>
    </source>
</reference>
<dbReference type="AlphaFoldDB" id="A0A918FKL6"/>